<dbReference type="PANTHER" id="PTHR24064">
    <property type="entry name" value="SOLUTE CARRIER FAMILY 22 MEMBER"/>
    <property type="match status" value="1"/>
</dbReference>
<feature type="domain" description="Major facilitator superfamily (MFS) profile" evidence="6">
    <location>
        <begin position="11"/>
        <end position="392"/>
    </location>
</feature>
<keyword evidence="4 5" id="KW-0472">Membrane</keyword>
<protein>
    <submittedName>
        <fullName evidence="7">MFS transporter</fullName>
    </submittedName>
</protein>
<dbReference type="PROSITE" id="PS50850">
    <property type="entry name" value="MFS"/>
    <property type="match status" value="1"/>
</dbReference>
<dbReference type="GO" id="GO:0022857">
    <property type="term" value="F:transmembrane transporter activity"/>
    <property type="evidence" value="ECO:0007669"/>
    <property type="project" value="InterPro"/>
</dbReference>
<dbReference type="STRING" id="1160895.CM19_12835"/>
<organism evidence="7 8">
    <name type="scientific">Candidatus Acidianus copahuensis</name>
    <dbReference type="NCBI Taxonomy" id="1160895"/>
    <lineage>
        <taxon>Archaea</taxon>
        <taxon>Thermoproteota</taxon>
        <taxon>Thermoprotei</taxon>
        <taxon>Sulfolobales</taxon>
        <taxon>Sulfolobaceae</taxon>
        <taxon>Acidianus</taxon>
    </lineage>
</organism>
<feature type="transmembrane region" description="Helical" evidence="5">
    <location>
        <begin position="213"/>
        <end position="237"/>
    </location>
</feature>
<proteinExistence type="predicted"/>
<sequence length="409" mass="46072">MSWKSNGEWNNVTTLAFISFCIGMFLESFIFGLESIATSWYVVPKILTSVLLAWAPLWLIVGIGFAGPLSDRIGRRPTFWITMSLYFIGGIGLIFSFNYFLVLIFTALMLFSAGGEMNTIMVATHEIMPQAYRSRAMFFEINFINVGGVALGGLELLTQFSSILIQRLVLGLVILFAVLVLIFTRLRLPESERWIRAKNRVEDVKEKLNKDTLFKLFVTTAIAFSNAAGFGLIVYVLGPYFFSSLTGEIIFVADLSEFFVGLFISFFADKLSRKSLLVWSNAGIVVFTLITYFLIPEWESFLPLFWALLVTINAFTAIQYLTEDTFKGEVWSTIRRGTYTAIARVVSIGLYIPTIFLTASLSLSNYVLFNVGIWGIGLVAAILWYIYGFETSKFTSIDDIEKKKPKLTS</sequence>
<gene>
    <name evidence="7" type="ORF">CM19_12835</name>
</gene>
<dbReference type="Gene3D" id="1.20.1250.20">
    <property type="entry name" value="MFS general substrate transporter like domains"/>
    <property type="match status" value="1"/>
</dbReference>
<feature type="transmembrane region" description="Helical" evidence="5">
    <location>
        <begin position="301"/>
        <end position="321"/>
    </location>
</feature>
<comment type="subcellular location">
    <subcellularLocation>
        <location evidence="1">Membrane</location>
        <topology evidence="1">Multi-pass membrane protein</topology>
    </subcellularLocation>
</comment>
<feature type="transmembrane region" description="Helical" evidence="5">
    <location>
        <begin position="276"/>
        <end position="295"/>
    </location>
</feature>
<dbReference type="InterPro" id="IPR036259">
    <property type="entry name" value="MFS_trans_sf"/>
</dbReference>
<feature type="transmembrane region" description="Helical" evidence="5">
    <location>
        <begin position="78"/>
        <end position="97"/>
    </location>
</feature>
<name>A0A031LJD9_9CREN</name>
<dbReference type="PROSITE" id="PS00216">
    <property type="entry name" value="SUGAR_TRANSPORT_1"/>
    <property type="match status" value="1"/>
</dbReference>
<dbReference type="GO" id="GO:0016020">
    <property type="term" value="C:membrane"/>
    <property type="evidence" value="ECO:0007669"/>
    <property type="project" value="UniProtKB-SubCell"/>
</dbReference>
<dbReference type="InterPro" id="IPR020846">
    <property type="entry name" value="MFS_dom"/>
</dbReference>
<dbReference type="EMBL" id="JFZT01000066">
    <property type="protein sequence ID" value="EZQ01610.1"/>
    <property type="molecule type" value="Genomic_DNA"/>
</dbReference>
<dbReference type="RefSeq" id="WP_048100725.1">
    <property type="nucleotide sequence ID" value="NZ_JFZT01000066.1"/>
</dbReference>
<feature type="transmembrane region" description="Helical" evidence="5">
    <location>
        <begin position="136"/>
        <end position="157"/>
    </location>
</feature>
<dbReference type="InterPro" id="IPR005829">
    <property type="entry name" value="Sugar_transporter_CS"/>
</dbReference>
<comment type="caution">
    <text evidence="7">The sequence shown here is derived from an EMBL/GenBank/DDBJ whole genome shotgun (WGS) entry which is preliminary data.</text>
</comment>
<feature type="transmembrane region" description="Helical" evidence="5">
    <location>
        <begin position="367"/>
        <end position="387"/>
    </location>
</feature>
<feature type="transmembrane region" description="Helical" evidence="5">
    <location>
        <begin position="249"/>
        <end position="269"/>
    </location>
</feature>
<dbReference type="SUPFAM" id="SSF103473">
    <property type="entry name" value="MFS general substrate transporter"/>
    <property type="match status" value="1"/>
</dbReference>
<feature type="transmembrane region" description="Helical" evidence="5">
    <location>
        <begin position="163"/>
        <end position="183"/>
    </location>
</feature>
<accession>A0A031LJD9</accession>
<evidence type="ECO:0000256" key="4">
    <source>
        <dbReference type="ARBA" id="ARBA00023136"/>
    </source>
</evidence>
<evidence type="ECO:0000313" key="8">
    <source>
        <dbReference type="Proteomes" id="UP000024332"/>
    </source>
</evidence>
<keyword evidence="3 5" id="KW-1133">Transmembrane helix</keyword>
<evidence type="ECO:0000313" key="7">
    <source>
        <dbReference type="EMBL" id="EZQ01610.1"/>
    </source>
</evidence>
<feature type="transmembrane region" description="Helical" evidence="5">
    <location>
        <begin position="341"/>
        <end position="361"/>
    </location>
</feature>
<evidence type="ECO:0000259" key="6">
    <source>
        <dbReference type="PROSITE" id="PS50850"/>
    </source>
</evidence>
<feature type="transmembrane region" description="Helical" evidence="5">
    <location>
        <begin position="12"/>
        <end position="33"/>
    </location>
</feature>
<keyword evidence="2 5" id="KW-0812">Transmembrane</keyword>
<evidence type="ECO:0000256" key="3">
    <source>
        <dbReference type="ARBA" id="ARBA00022989"/>
    </source>
</evidence>
<dbReference type="InterPro" id="IPR005828">
    <property type="entry name" value="MFS_sugar_transport-like"/>
</dbReference>
<evidence type="ECO:0000256" key="2">
    <source>
        <dbReference type="ARBA" id="ARBA00022692"/>
    </source>
</evidence>
<keyword evidence="8" id="KW-1185">Reference proteome</keyword>
<dbReference type="Proteomes" id="UP000024332">
    <property type="component" value="Unassembled WGS sequence"/>
</dbReference>
<reference evidence="7 8" key="1">
    <citation type="submission" date="2014-03" db="EMBL/GenBank/DDBJ databases">
        <title>Draft genome sequence of the novel thermoacidophilic archaea Acidianus copahuensis ALE1 strain, isolated from Copahue volcanic area in Neuquen Argentina.</title>
        <authorList>
            <person name="Urbieta M.S."/>
            <person name="Rascovan N."/>
            <person name="Castro C."/>
            <person name="Revale S."/>
            <person name="Giaveno M.A."/>
            <person name="Vazquez M.P."/>
            <person name="Donati E.R."/>
        </authorList>
    </citation>
    <scope>NUCLEOTIDE SEQUENCE [LARGE SCALE GENOMIC DNA]</scope>
    <source>
        <strain evidence="7 8">ALE1</strain>
    </source>
</reference>
<evidence type="ECO:0000256" key="1">
    <source>
        <dbReference type="ARBA" id="ARBA00004141"/>
    </source>
</evidence>
<dbReference type="Pfam" id="PF00083">
    <property type="entry name" value="Sugar_tr"/>
    <property type="match status" value="1"/>
</dbReference>
<evidence type="ECO:0000256" key="5">
    <source>
        <dbReference type="SAM" id="Phobius"/>
    </source>
</evidence>
<dbReference type="AlphaFoldDB" id="A0A031LJD9"/>
<dbReference type="OrthoDB" id="27170at2157"/>
<feature type="transmembrane region" description="Helical" evidence="5">
    <location>
        <begin position="45"/>
        <end position="66"/>
    </location>
</feature>